<dbReference type="KEGG" id="vha:VIBHAR_06944"/>
<keyword evidence="1" id="KW-1133">Transmembrane helix</keyword>
<evidence type="ECO:0000313" key="3">
    <source>
        <dbReference type="Proteomes" id="UP000008152"/>
    </source>
</evidence>
<reference evidence="2 3" key="1">
    <citation type="submission" date="2007-08" db="EMBL/GenBank/DDBJ databases">
        <authorList>
            <consortium name="The Vibrio harveyi Genome Sequencing Project"/>
            <person name="Bassler B."/>
            <person name="Clifton S.W."/>
            <person name="Fulton L."/>
            <person name="Delehaunty K."/>
            <person name="Fronick C."/>
            <person name="Harrison M."/>
            <person name="Markivic C."/>
            <person name="Fulton R."/>
            <person name="Tin-Wollam A.-M."/>
            <person name="Shah N."/>
            <person name="Pepin K."/>
            <person name="Nash W."/>
            <person name="Thiruvilangam P."/>
            <person name="Bhonagiri V."/>
            <person name="Waters C."/>
            <person name="Tu K.C."/>
            <person name="Irgon J."/>
            <person name="Wilson R.K."/>
        </authorList>
    </citation>
    <scope>NUCLEOTIDE SEQUENCE [LARGE SCALE GENOMIC DNA]</scope>
    <source>
        <strain evidence="3">ATCC BAA-1116 / BB120</strain>
    </source>
</reference>
<name>A7N617_VIBC1</name>
<dbReference type="PATRIC" id="fig|338187.25.peg.3506"/>
<dbReference type="Proteomes" id="UP000008152">
    <property type="component" value="Chromosome II"/>
</dbReference>
<keyword evidence="1" id="KW-0472">Membrane</keyword>
<evidence type="ECO:0000313" key="2">
    <source>
        <dbReference type="EMBL" id="ABU74818.1"/>
    </source>
</evidence>
<keyword evidence="1" id="KW-0812">Transmembrane</keyword>
<feature type="transmembrane region" description="Helical" evidence="1">
    <location>
        <begin position="12"/>
        <end position="35"/>
    </location>
</feature>
<evidence type="ECO:0000256" key="1">
    <source>
        <dbReference type="SAM" id="Phobius"/>
    </source>
</evidence>
<dbReference type="AlphaFoldDB" id="A7N617"/>
<organism evidence="2 3">
    <name type="scientific">Vibrio campbellii (strain ATCC BAA-1116)</name>
    <dbReference type="NCBI Taxonomy" id="2902295"/>
    <lineage>
        <taxon>Bacteria</taxon>
        <taxon>Pseudomonadati</taxon>
        <taxon>Pseudomonadota</taxon>
        <taxon>Gammaproteobacteria</taxon>
        <taxon>Vibrionales</taxon>
        <taxon>Vibrionaceae</taxon>
        <taxon>Vibrio</taxon>
    </lineage>
</organism>
<dbReference type="EMBL" id="CP000790">
    <property type="protein sequence ID" value="ABU74818.1"/>
    <property type="molecule type" value="Genomic_DNA"/>
</dbReference>
<proteinExistence type="predicted"/>
<accession>A7N617</accession>
<protein>
    <submittedName>
        <fullName evidence="2">Uncharacterized protein</fullName>
    </submittedName>
</protein>
<sequence length="54" mass="6187">MDEKKTASSLIIYQITQFSPKLVVNILTLTIYWILNNASMKAVSECLKLAMWSH</sequence>
<gene>
    <name evidence="2" type="ordered locus">VIBHAR_06944</name>
</gene>